<name>A0ACB8UH10_9APHY</name>
<organism evidence="1 2">
    <name type="scientific">Irpex rosettiformis</name>
    <dbReference type="NCBI Taxonomy" id="378272"/>
    <lineage>
        <taxon>Eukaryota</taxon>
        <taxon>Fungi</taxon>
        <taxon>Dikarya</taxon>
        <taxon>Basidiomycota</taxon>
        <taxon>Agaricomycotina</taxon>
        <taxon>Agaricomycetes</taxon>
        <taxon>Polyporales</taxon>
        <taxon>Irpicaceae</taxon>
        <taxon>Irpex</taxon>
    </lineage>
</organism>
<keyword evidence="2" id="KW-1185">Reference proteome</keyword>
<protein>
    <submittedName>
        <fullName evidence="1">Uncharacterized protein</fullName>
    </submittedName>
</protein>
<proteinExistence type="predicted"/>
<evidence type="ECO:0000313" key="2">
    <source>
        <dbReference type="Proteomes" id="UP001055072"/>
    </source>
</evidence>
<dbReference type="EMBL" id="MU274902">
    <property type="protein sequence ID" value="KAI0093461.1"/>
    <property type="molecule type" value="Genomic_DNA"/>
</dbReference>
<evidence type="ECO:0000313" key="1">
    <source>
        <dbReference type="EMBL" id="KAI0093461.1"/>
    </source>
</evidence>
<accession>A0ACB8UH10</accession>
<reference evidence="1" key="1">
    <citation type="journal article" date="2021" name="Environ. Microbiol.">
        <title>Gene family expansions and transcriptome signatures uncover fungal adaptations to wood decay.</title>
        <authorList>
            <person name="Hage H."/>
            <person name="Miyauchi S."/>
            <person name="Viragh M."/>
            <person name="Drula E."/>
            <person name="Min B."/>
            <person name="Chaduli D."/>
            <person name="Navarro D."/>
            <person name="Favel A."/>
            <person name="Norest M."/>
            <person name="Lesage-Meessen L."/>
            <person name="Balint B."/>
            <person name="Merenyi Z."/>
            <person name="de Eugenio L."/>
            <person name="Morin E."/>
            <person name="Martinez A.T."/>
            <person name="Baldrian P."/>
            <person name="Stursova M."/>
            <person name="Martinez M.J."/>
            <person name="Novotny C."/>
            <person name="Magnuson J.K."/>
            <person name="Spatafora J.W."/>
            <person name="Maurice S."/>
            <person name="Pangilinan J."/>
            <person name="Andreopoulos W."/>
            <person name="LaButti K."/>
            <person name="Hundley H."/>
            <person name="Na H."/>
            <person name="Kuo A."/>
            <person name="Barry K."/>
            <person name="Lipzen A."/>
            <person name="Henrissat B."/>
            <person name="Riley R."/>
            <person name="Ahrendt S."/>
            <person name="Nagy L.G."/>
            <person name="Grigoriev I.V."/>
            <person name="Martin F."/>
            <person name="Rosso M.N."/>
        </authorList>
    </citation>
    <scope>NUCLEOTIDE SEQUENCE</scope>
    <source>
        <strain evidence="1">CBS 384.51</strain>
    </source>
</reference>
<sequence>MHSLSAPSRWLASELATLLSTEPQQGKTAVQMNDTMDEDLFTARFDNVFMRHARGLVSGKEVDREELKRMLLVLQKRWNATDVRYGSCDLHRRIEGFHVSPFFMSGTLKGGSAANVLY</sequence>
<gene>
    <name evidence="1" type="ORF">BDY19DRAFT_923813</name>
</gene>
<comment type="caution">
    <text evidence="1">The sequence shown here is derived from an EMBL/GenBank/DDBJ whole genome shotgun (WGS) entry which is preliminary data.</text>
</comment>
<dbReference type="Proteomes" id="UP001055072">
    <property type="component" value="Unassembled WGS sequence"/>
</dbReference>